<dbReference type="Proteomes" id="UP000041254">
    <property type="component" value="Unassembled WGS sequence"/>
</dbReference>
<dbReference type="EMBL" id="CDMY01000666">
    <property type="protein sequence ID" value="CEM29216.1"/>
    <property type="molecule type" value="Genomic_DNA"/>
</dbReference>
<accession>A0A0G4GHJ9</accession>
<dbReference type="GO" id="GO:0005525">
    <property type="term" value="F:GTP binding"/>
    <property type="evidence" value="ECO:0007669"/>
    <property type="project" value="UniProtKB-KW"/>
</dbReference>
<feature type="domain" description="AIG1-type G" evidence="4">
    <location>
        <begin position="4"/>
        <end position="223"/>
    </location>
</feature>
<proteinExistence type="predicted"/>
<dbReference type="PANTHER" id="PTHR10903">
    <property type="entry name" value="GTPASE, IMAP FAMILY MEMBER-RELATED"/>
    <property type="match status" value="1"/>
</dbReference>
<reference evidence="5 6" key="1">
    <citation type="submission" date="2014-11" db="EMBL/GenBank/DDBJ databases">
        <authorList>
            <person name="Zhu J."/>
            <person name="Qi W."/>
            <person name="Song R."/>
        </authorList>
    </citation>
    <scope>NUCLEOTIDE SEQUENCE [LARGE SCALE GENOMIC DNA]</scope>
</reference>
<name>A0A0G4GHJ9_VITBC</name>
<keyword evidence="6" id="KW-1185">Reference proteome</keyword>
<dbReference type="OMA" id="DSSASCC"/>
<dbReference type="PANTHER" id="PTHR10903:SF184">
    <property type="entry name" value="GTP-BINDING PROTEIN A"/>
    <property type="match status" value="1"/>
</dbReference>
<keyword evidence="3" id="KW-0472">Membrane</keyword>
<dbReference type="InterPro" id="IPR045058">
    <property type="entry name" value="GIMA/IAN/Toc"/>
</dbReference>
<evidence type="ECO:0000256" key="3">
    <source>
        <dbReference type="SAM" id="Phobius"/>
    </source>
</evidence>
<keyword evidence="3" id="KW-0812">Transmembrane</keyword>
<organism evidence="5 6">
    <name type="scientific">Vitrella brassicaformis (strain CCMP3155)</name>
    <dbReference type="NCBI Taxonomy" id="1169540"/>
    <lineage>
        <taxon>Eukaryota</taxon>
        <taxon>Sar</taxon>
        <taxon>Alveolata</taxon>
        <taxon>Colpodellida</taxon>
        <taxon>Vitrellaceae</taxon>
        <taxon>Vitrella</taxon>
    </lineage>
</organism>
<protein>
    <recommendedName>
        <fullName evidence="4">AIG1-type G domain-containing protein</fullName>
    </recommendedName>
</protein>
<sequence length="407" mass="45469">MDPQQPISIVLLGATGNGKSTLANIICGDEKFEAKDDVSSVTQRCQHADFTYRGKCYRVVDTVGFKDTSLSDEQVMEQLQQTSIHAMEGVTAFIIVLRHGRFTSSEHLSLMAIKNTFTEDALKKHACIVVTHTENNTSKEIGDKIKQSDNVKYKSWYDKVEGRVLAAEKDDEASIEALCRHFNEHEVEDQPPGVRENVLAMVEEIARDNNFRKWSHEKMVERFQQIRALSENRLDSHHKAHFAKYVEEVHAGWLDPHKAHKILEDFLRLQDDRRRQEGQLREAIVQAGEDGRRSGATEVQVKNWRLFRWLCAGLSLCIFGLLCLLWPTLVLVSTAEAAAEGAAAVAGVLGLFIAGSGVAASFHGANRLDCRPDSSASCCSALSSQVTSSFSAFHPRNLFPWMGGRQN</sequence>
<gene>
    <name evidence="5" type="ORF">Vbra_10034</name>
</gene>
<dbReference type="STRING" id="1169540.A0A0G4GHJ9"/>
<keyword evidence="3" id="KW-1133">Transmembrane helix</keyword>
<evidence type="ECO:0000259" key="4">
    <source>
        <dbReference type="PROSITE" id="PS51720"/>
    </source>
</evidence>
<evidence type="ECO:0000313" key="6">
    <source>
        <dbReference type="Proteomes" id="UP000041254"/>
    </source>
</evidence>
<dbReference type="InterPro" id="IPR006703">
    <property type="entry name" value="G_AIG1"/>
</dbReference>
<dbReference type="PROSITE" id="PS51720">
    <property type="entry name" value="G_AIG1"/>
    <property type="match status" value="1"/>
</dbReference>
<dbReference type="OrthoDB" id="425923at2759"/>
<dbReference type="SUPFAM" id="SSF52540">
    <property type="entry name" value="P-loop containing nucleoside triphosphate hydrolases"/>
    <property type="match status" value="1"/>
</dbReference>
<feature type="transmembrane region" description="Helical" evidence="3">
    <location>
        <begin position="341"/>
        <end position="362"/>
    </location>
</feature>
<dbReference type="InParanoid" id="A0A0G4GHJ9"/>
<dbReference type="Gene3D" id="3.40.50.300">
    <property type="entry name" value="P-loop containing nucleotide triphosphate hydrolases"/>
    <property type="match status" value="1"/>
</dbReference>
<dbReference type="PhylomeDB" id="A0A0G4GHJ9"/>
<dbReference type="InterPro" id="IPR027417">
    <property type="entry name" value="P-loop_NTPase"/>
</dbReference>
<evidence type="ECO:0000256" key="1">
    <source>
        <dbReference type="ARBA" id="ARBA00022741"/>
    </source>
</evidence>
<evidence type="ECO:0000313" key="5">
    <source>
        <dbReference type="EMBL" id="CEM29216.1"/>
    </source>
</evidence>
<dbReference type="VEuPathDB" id="CryptoDB:Vbra_10034"/>
<dbReference type="AlphaFoldDB" id="A0A0G4GHJ9"/>
<evidence type="ECO:0000256" key="2">
    <source>
        <dbReference type="ARBA" id="ARBA00023134"/>
    </source>
</evidence>
<keyword evidence="2" id="KW-0342">GTP-binding</keyword>
<feature type="transmembrane region" description="Helical" evidence="3">
    <location>
        <begin position="306"/>
        <end position="329"/>
    </location>
</feature>
<dbReference type="Pfam" id="PF04548">
    <property type="entry name" value="AIG1"/>
    <property type="match status" value="1"/>
</dbReference>
<keyword evidence="1" id="KW-0547">Nucleotide-binding</keyword>